<evidence type="ECO:0000313" key="3">
    <source>
        <dbReference type="EMBL" id="QQC43169.1"/>
    </source>
</evidence>
<dbReference type="AlphaFoldDB" id="A0AAP9Y5N4"/>
<evidence type="ECO:0000256" key="1">
    <source>
        <dbReference type="ARBA" id="ARBA00005428"/>
    </source>
</evidence>
<dbReference type="GO" id="GO:0003677">
    <property type="term" value="F:DNA binding"/>
    <property type="evidence" value="ECO:0007669"/>
    <property type="project" value="InterPro"/>
</dbReference>
<dbReference type="GO" id="GO:0045892">
    <property type="term" value="P:negative regulation of DNA-templated transcription"/>
    <property type="evidence" value="ECO:0007669"/>
    <property type="project" value="UniProtKB-ARBA"/>
</dbReference>
<dbReference type="RefSeq" id="WP_050694479.1">
    <property type="nucleotide sequence ID" value="NZ_CP012072.1"/>
</dbReference>
<dbReference type="PANTHER" id="PTHR33677">
    <property type="entry name" value="TRANSCRIPTIONAL REPRESSOR FRMR-RELATED"/>
    <property type="match status" value="1"/>
</dbReference>
<keyword evidence="2" id="KW-0186">Copper</keyword>
<dbReference type="GO" id="GO:0046872">
    <property type="term" value="F:metal ion binding"/>
    <property type="evidence" value="ECO:0007669"/>
    <property type="project" value="InterPro"/>
</dbReference>
<dbReference type="PANTHER" id="PTHR33677:SF5">
    <property type="entry name" value="TRANSCRIPTIONAL REPRESSOR FRMR"/>
    <property type="match status" value="1"/>
</dbReference>
<protein>
    <submittedName>
        <fullName evidence="3">Metal-sensitive transcriptional regulator</fullName>
    </submittedName>
</protein>
<reference evidence="3 4" key="1">
    <citation type="submission" date="2020-12" db="EMBL/GenBank/DDBJ databases">
        <title>FDA dAtabase for Regulatory Grade micrObial Sequences (FDA-ARGOS): Supporting development and validation of Infectious Disease Dx tests.</title>
        <authorList>
            <person name="Sproer C."/>
            <person name="Gronow S."/>
            <person name="Severitt S."/>
            <person name="Schroder I."/>
            <person name="Tallon L."/>
            <person name="Sadzewicz L."/>
            <person name="Zhao X."/>
            <person name="Boylan J."/>
            <person name="Ott S."/>
            <person name="Bowen H."/>
            <person name="Vavikolanu K."/>
            <person name="Mehta A."/>
            <person name="Aluvathingal J."/>
            <person name="Nadendla S."/>
            <person name="Lowell S."/>
            <person name="Myers T."/>
            <person name="Yan Y."/>
            <person name="Sichtig H."/>
        </authorList>
    </citation>
    <scope>NUCLEOTIDE SEQUENCE [LARGE SCALE GENOMIC DNA]</scope>
    <source>
        <strain evidence="3 4">FDAARGOS_985</strain>
    </source>
</reference>
<evidence type="ECO:0000256" key="2">
    <source>
        <dbReference type="ARBA" id="ARBA00023008"/>
    </source>
</evidence>
<dbReference type="Proteomes" id="UP000595220">
    <property type="component" value="Chromosome"/>
</dbReference>
<keyword evidence="4" id="KW-1185">Reference proteome</keyword>
<dbReference type="CDD" id="cd10148">
    <property type="entry name" value="CsoR-like_DUF156"/>
    <property type="match status" value="1"/>
</dbReference>
<gene>
    <name evidence="3" type="ORF">I6H42_04965</name>
</gene>
<proteinExistence type="inferred from homology"/>
<dbReference type="InterPro" id="IPR003735">
    <property type="entry name" value="Metal_Tscrpt_repr"/>
</dbReference>
<dbReference type="InterPro" id="IPR038390">
    <property type="entry name" value="Metal_Tscrpt_repr_sf"/>
</dbReference>
<sequence length="101" mass="10868">MATHAQIVNRLKRARGQLDGLIAQLESGDANCRDVLTQFAAVNSAVRRASYLAVATVMSQCALEIADSEDEGARAAAKPEPIVKTDKITIKELEQLFLSLA</sequence>
<organism evidence="3 4">
    <name type="scientific">Schaalia meyeri</name>
    <dbReference type="NCBI Taxonomy" id="52773"/>
    <lineage>
        <taxon>Bacteria</taxon>
        <taxon>Bacillati</taxon>
        <taxon>Actinomycetota</taxon>
        <taxon>Actinomycetes</taxon>
        <taxon>Actinomycetales</taxon>
        <taxon>Actinomycetaceae</taxon>
        <taxon>Schaalia</taxon>
    </lineage>
</organism>
<accession>A0AAP9Y5N4</accession>
<name>A0AAP9Y5N4_9ACTO</name>
<dbReference type="Pfam" id="PF02583">
    <property type="entry name" value="Trns_repr_metal"/>
    <property type="match status" value="1"/>
</dbReference>
<dbReference type="Gene3D" id="1.20.58.1000">
    <property type="entry name" value="Metal-sensitive repressor, helix protomer"/>
    <property type="match status" value="1"/>
</dbReference>
<dbReference type="KEGG" id="amy:ADJ76_01470"/>
<evidence type="ECO:0000313" key="4">
    <source>
        <dbReference type="Proteomes" id="UP000595220"/>
    </source>
</evidence>
<comment type="similarity">
    <text evidence="1">Belongs to the CsoR family.</text>
</comment>
<dbReference type="EMBL" id="CP066065">
    <property type="protein sequence ID" value="QQC43169.1"/>
    <property type="molecule type" value="Genomic_DNA"/>
</dbReference>